<evidence type="ECO:0000313" key="1">
    <source>
        <dbReference type="EMBL" id="MBC8541633.1"/>
    </source>
</evidence>
<dbReference type="NCBIfam" id="TIGR04387">
    <property type="entry name" value="capsid_maj_N4"/>
    <property type="match status" value="1"/>
</dbReference>
<dbReference type="Pfam" id="PF13252">
    <property type="entry name" value="Phage_capsid_3"/>
    <property type="match status" value="1"/>
</dbReference>
<dbReference type="Proteomes" id="UP000611762">
    <property type="component" value="Unassembled WGS sequence"/>
</dbReference>
<organism evidence="1 2">
    <name type="scientific">Congzhengia minquanensis</name>
    <dbReference type="NCBI Taxonomy" id="2763657"/>
    <lineage>
        <taxon>Bacteria</taxon>
        <taxon>Bacillati</taxon>
        <taxon>Bacillota</taxon>
        <taxon>Clostridia</taxon>
        <taxon>Eubacteriales</taxon>
        <taxon>Oscillospiraceae</taxon>
        <taxon>Congzhengia</taxon>
    </lineage>
</organism>
<protein>
    <submittedName>
        <fullName evidence="1">N4-gp56 family major capsid protein</fullName>
    </submittedName>
</protein>
<comment type="caution">
    <text evidence="1">The sequence shown here is derived from an EMBL/GenBank/DDBJ whole genome shotgun (WGS) entry which is preliminary data.</text>
</comment>
<evidence type="ECO:0000313" key="2">
    <source>
        <dbReference type="Proteomes" id="UP000611762"/>
    </source>
</evidence>
<keyword evidence="2" id="KW-1185">Reference proteome</keyword>
<dbReference type="EMBL" id="JACRSU010000005">
    <property type="protein sequence ID" value="MBC8541633.1"/>
    <property type="molecule type" value="Genomic_DNA"/>
</dbReference>
<dbReference type="InterPro" id="IPR025267">
    <property type="entry name" value="ORF017-like"/>
</dbReference>
<dbReference type="AlphaFoldDB" id="A0A926DPD1"/>
<reference evidence="1" key="1">
    <citation type="submission" date="2020-08" db="EMBL/GenBank/DDBJ databases">
        <title>Genome public.</title>
        <authorList>
            <person name="Liu C."/>
            <person name="Sun Q."/>
        </authorList>
    </citation>
    <scope>NUCLEOTIDE SEQUENCE</scope>
    <source>
        <strain evidence="1">H8</strain>
    </source>
</reference>
<dbReference type="RefSeq" id="WP_249313667.1">
    <property type="nucleotide sequence ID" value="NZ_JACRSU010000005.1"/>
</dbReference>
<gene>
    <name evidence="1" type="ORF">H8698_11650</name>
</gene>
<name>A0A926DPD1_9FIRM</name>
<proteinExistence type="predicted"/>
<sequence length="321" mass="34018">MADYKTNTTGTSTLSPTIQTYYEKQLLANAKPNLVHNQFGQKKPIPKGSGKKINFRKFSKLAKATTALTEGVTPDGSSMNITEVEATVKQYGAYITTSDLLELSAIDPVVTENNKILSQNAAETLDFLTAQILAAGTNVLYAGGGASRSALTAAANTLKVSDVKRAAAILKNNNASKINGAYVAIVHPFVGFDLMSDSEWIDVKNYDNKDLYAGEIGTLYGIRFVESSEATVFKKAGAPTTSGNDATKIDVFATLVIGADAYGVTEISGGGLKMIVKQLGSGGSTDPLDQRGTQGWKATHTAEILNQLNMVRIESAATMTL</sequence>
<accession>A0A926DPD1</accession>